<comment type="caution">
    <text evidence="1">The sequence shown here is derived from an EMBL/GenBank/DDBJ whole genome shotgun (WGS) entry which is preliminary data.</text>
</comment>
<proteinExistence type="predicted"/>
<evidence type="ECO:0000313" key="2">
    <source>
        <dbReference type="Proteomes" id="UP001187192"/>
    </source>
</evidence>
<sequence>MVRGLYAKKDVEPSVYQENMPTVDQYNSFKTSCTLHDKQPGVLICQPCRLRVRSISSLLSTNFRVDSCLLRLEGHGWRAFPPIQSMGCH</sequence>
<evidence type="ECO:0000313" key="1">
    <source>
        <dbReference type="EMBL" id="GMN37684.1"/>
    </source>
</evidence>
<dbReference type="EMBL" id="BTGU01002420">
    <property type="protein sequence ID" value="GMN37684.1"/>
    <property type="molecule type" value="Genomic_DNA"/>
</dbReference>
<name>A0AA87ZQ76_FICCA</name>
<dbReference type="Proteomes" id="UP001187192">
    <property type="component" value="Unassembled WGS sequence"/>
</dbReference>
<reference evidence="1" key="1">
    <citation type="submission" date="2023-07" db="EMBL/GenBank/DDBJ databases">
        <title>draft genome sequence of fig (Ficus carica).</title>
        <authorList>
            <person name="Takahashi T."/>
            <person name="Nishimura K."/>
        </authorList>
    </citation>
    <scope>NUCLEOTIDE SEQUENCE</scope>
</reference>
<dbReference type="AlphaFoldDB" id="A0AA87ZQ76"/>
<protein>
    <submittedName>
        <fullName evidence="1">Uncharacterized protein</fullName>
    </submittedName>
</protein>
<keyword evidence="2" id="KW-1185">Reference proteome</keyword>
<gene>
    <name evidence="1" type="ORF">TIFTF001_042672</name>
</gene>
<organism evidence="1 2">
    <name type="scientific">Ficus carica</name>
    <name type="common">Common fig</name>
    <dbReference type="NCBI Taxonomy" id="3494"/>
    <lineage>
        <taxon>Eukaryota</taxon>
        <taxon>Viridiplantae</taxon>
        <taxon>Streptophyta</taxon>
        <taxon>Embryophyta</taxon>
        <taxon>Tracheophyta</taxon>
        <taxon>Spermatophyta</taxon>
        <taxon>Magnoliopsida</taxon>
        <taxon>eudicotyledons</taxon>
        <taxon>Gunneridae</taxon>
        <taxon>Pentapetalae</taxon>
        <taxon>rosids</taxon>
        <taxon>fabids</taxon>
        <taxon>Rosales</taxon>
        <taxon>Moraceae</taxon>
        <taxon>Ficeae</taxon>
        <taxon>Ficus</taxon>
    </lineage>
</organism>
<accession>A0AA87ZQ76</accession>